<proteinExistence type="predicted"/>
<evidence type="ECO:0000313" key="3">
    <source>
        <dbReference type="EMBL" id="REH37699.1"/>
    </source>
</evidence>
<dbReference type="RefSeq" id="WP_116208314.1">
    <property type="nucleotide sequence ID" value="NZ_QUNR01000003.1"/>
</dbReference>
<protein>
    <recommendedName>
        <fullName evidence="5">Spy/CpxP family protein refolding chaperone</fullName>
    </recommendedName>
</protein>
<name>A0A3E0H310_9GAMM</name>
<evidence type="ECO:0000256" key="1">
    <source>
        <dbReference type="SAM" id="MobiDB-lite"/>
    </source>
</evidence>
<dbReference type="Gene3D" id="1.20.120.1490">
    <property type="match status" value="1"/>
</dbReference>
<dbReference type="AlphaFoldDB" id="A0A3E0H310"/>
<reference evidence="3 4" key="1">
    <citation type="submission" date="2018-08" db="EMBL/GenBank/DDBJ databases">
        <title>Genomic Encyclopedia of Type Strains, Phase IV (KMG-IV): sequencing the most valuable type-strain genomes for metagenomic binning, comparative biology and taxonomic classification.</title>
        <authorList>
            <person name="Goeker M."/>
        </authorList>
    </citation>
    <scope>NUCLEOTIDE SEQUENCE [LARGE SCALE GENOMIC DNA]</scope>
    <source>
        <strain evidence="3 4">DSM 26022</strain>
    </source>
</reference>
<comment type="caution">
    <text evidence="3">The sequence shown here is derived from an EMBL/GenBank/DDBJ whole genome shotgun (WGS) entry which is preliminary data.</text>
</comment>
<sequence length="104" mass="12022">MLKKTLTALMAVSALSMALPATAQAGWFSSDKAAHDRHHEKGPREGMRELKLTDAQKQQMRDIHREQRQAFREKMHTILTPEQREIAAKHEAKRKAHRDEKARD</sequence>
<dbReference type="OrthoDB" id="6415382at2"/>
<accession>A0A3E0H310</accession>
<evidence type="ECO:0000313" key="4">
    <source>
        <dbReference type="Proteomes" id="UP000256774"/>
    </source>
</evidence>
<dbReference type="Proteomes" id="UP000256774">
    <property type="component" value="Unassembled WGS sequence"/>
</dbReference>
<dbReference type="EMBL" id="QUNR01000003">
    <property type="protein sequence ID" value="REH37699.1"/>
    <property type="molecule type" value="Genomic_DNA"/>
</dbReference>
<feature type="region of interest" description="Disordered" evidence="1">
    <location>
        <begin position="83"/>
        <end position="104"/>
    </location>
</feature>
<keyword evidence="4" id="KW-1185">Reference proteome</keyword>
<keyword evidence="2" id="KW-0732">Signal</keyword>
<feature type="chain" id="PRO_5017768854" description="Spy/CpxP family protein refolding chaperone" evidence="2">
    <location>
        <begin position="26"/>
        <end position="104"/>
    </location>
</feature>
<feature type="signal peptide" evidence="2">
    <location>
        <begin position="1"/>
        <end position="25"/>
    </location>
</feature>
<evidence type="ECO:0008006" key="5">
    <source>
        <dbReference type="Google" id="ProtNLM"/>
    </source>
</evidence>
<evidence type="ECO:0000256" key="2">
    <source>
        <dbReference type="SAM" id="SignalP"/>
    </source>
</evidence>
<gene>
    <name evidence="3" type="ORF">DFR26_1478</name>
</gene>
<organism evidence="3 4">
    <name type="scientific">Paraperlucidibaca baekdonensis</name>
    <dbReference type="NCBI Taxonomy" id="748120"/>
    <lineage>
        <taxon>Bacteria</taxon>
        <taxon>Pseudomonadati</taxon>
        <taxon>Pseudomonadota</taxon>
        <taxon>Gammaproteobacteria</taxon>
        <taxon>Moraxellales</taxon>
        <taxon>Moraxellaceae</taxon>
        <taxon>Paraperlucidibaca</taxon>
    </lineage>
</organism>